<dbReference type="AlphaFoldDB" id="A0A0A9FSH9"/>
<reference evidence="1" key="2">
    <citation type="journal article" date="2015" name="Data Brief">
        <title>Shoot transcriptome of the giant reed, Arundo donax.</title>
        <authorList>
            <person name="Barrero R.A."/>
            <person name="Guerrero F.D."/>
            <person name="Moolhuijzen P."/>
            <person name="Goolsby J.A."/>
            <person name="Tidwell J."/>
            <person name="Bellgard S.E."/>
            <person name="Bellgard M.I."/>
        </authorList>
    </citation>
    <scope>NUCLEOTIDE SEQUENCE</scope>
    <source>
        <tissue evidence="1">Shoot tissue taken approximately 20 cm above the soil surface</tissue>
    </source>
</reference>
<accession>A0A0A9FSH9</accession>
<organism evidence="1">
    <name type="scientific">Arundo donax</name>
    <name type="common">Giant reed</name>
    <name type="synonym">Donax arundinaceus</name>
    <dbReference type="NCBI Taxonomy" id="35708"/>
    <lineage>
        <taxon>Eukaryota</taxon>
        <taxon>Viridiplantae</taxon>
        <taxon>Streptophyta</taxon>
        <taxon>Embryophyta</taxon>
        <taxon>Tracheophyta</taxon>
        <taxon>Spermatophyta</taxon>
        <taxon>Magnoliopsida</taxon>
        <taxon>Liliopsida</taxon>
        <taxon>Poales</taxon>
        <taxon>Poaceae</taxon>
        <taxon>PACMAD clade</taxon>
        <taxon>Arundinoideae</taxon>
        <taxon>Arundineae</taxon>
        <taxon>Arundo</taxon>
    </lineage>
</organism>
<dbReference type="EMBL" id="GBRH01183732">
    <property type="protein sequence ID" value="JAE14164.1"/>
    <property type="molecule type" value="Transcribed_RNA"/>
</dbReference>
<reference evidence="1" key="1">
    <citation type="submission" date="2014-09" db="EMBL/GenBank/DDBJ databases">
        <authorList>
            <person name="Magalhaes I.L.F."/>
            <person name="Oliveira U."/>
            <person name="Santos F.R."/>
            <person name="Vidigal T.H.D.A."/>
            <person name="Brescovit A.D."/>
            <person name="Santos A.J."/>
        </authorList>
    </citation>
    <scope>NUCLEOTIDE SEQUENCE</scope>
    <source>
        <tissue evidence="1">Shoot tissue taken approximately 20 cm above the soil surface</tissue>
    </source>
</reference>
<proteinExistence type="predicted"/>
<protein>
    <submittedName>
        <fullName evidence="1">Uncharacterized protein</fullName>
    </submittedName>
</protein>
<sequence>MLPSWTHYFPFECNVPTLAKALCKDFSIINKGWRYFFSMAFGQRT</sequence>
<name>A0A0A9FSH9_ARUDO</name>
<evidence type="ECO:0000313" key="1">
    <source>
        <dbReference type="EMBL" id="JAE14164.1"/>
    </source>
</evidence>